<keyword evidence="1" id="KW-1133">Transmembrane helix</keyword>
<evidence type="ECO:0000313" key="3">
    <source>
        <dbReference type="Proteomes" id="UP000518266"/>
    </source>
</evidence>
<proteinExistence type="predicted"/>
<protein>
    <submittedName>
        <fullName evidence="2">Uncharacterized protein</fullName>
    </submittedName>
</protein>
<feature type="transmembrane region" description="Helical" evidence="1">
    <location>
        <begin position="20"/>
        <end position="39"/>
    </location>
</feature>
<keyword evidence="1" id="KW-0472">Membrane</keyword>
<comment type="caution">
    <text evidence="2">The sequence shown here is derived from an EMBL/GenBank/DDBJ whole genome shotgun (WGS) entry which is preliminary data.</text>
</comment>
<keyword evidence="1" id="KW-0812">Transmembrane</keyword>
<sequence length="77" mass="8584">MELTKLAEGCERDSCPTVLLSISALAYIFTASYGSLYLGHWWSVTDLIRTGAYCDSCHSIIGSDSSQQQDTWFKLQL</sequence>
<organism evidence="2 3">
    <name type="scientific">Dissostichus mawsoni</name>
    <name type="common">Antarctic cod</name>
    <dbReference type="NCBI Taxonomy" id="36200"/>
    <lineage>
        <taxon>Eukaryota</taxon>
        <taxon>Metazoa</taxon>
        <taxon>Chordata</taxon>
        <taxon>Craniata</taxon>
        <taxon>Vertebrata</taxon>
        <taxon>Euteleostomi</taxon>
        <taxon>Actinopterygii</taxon>
        <taxon>Neopterygii</taxon>
        <taxon>Teleostei</taxon>
        <taxon>Neoteleostei</taxon>
        <taxon>Acanthomorphata</taxon>
        <taxon>Eupercaria</taxon>
        <taxon>Perciformes</taxon>
        <taxon>Notothenioidei</taxon>
        <taxon>Nototheniidae</taxon>
        <taxon>Dissostichus</taxon>
    </lineage>
</organism>
<evidence type="ECO:0000313" key="2">
    <source>
        <dbReference type="EMBL" id="KAF3853989.1"/>
    </source>
</evidence>
<accession>A0A7J5YYW4</accession>
<name>A0A7J5YYW4_DISMA</name>
<evidence type="ECO:0000256" key="1">
    <source>
        <dbReference type="SAM" id="Phobius"/>
    </source>
</evidence>
<reference evidence="2 3" key="1">
    <citation type="submission" date="2020-03" db="EMBL/GenBank/DDBJ databases">
        <title>Dissostichus mawsoni Genome sequencing and assembly.</title>
        <authorList>
            <person name="Park H."/>
        </authorList>
    </citation>
    <scope>NUCLEOTIDE SEQUENCE [LARGE SCALE GENOMIC DNA]</scope>
    <source>
        <strain evidence="2">DM0001</strain>
        <tissue evidence="2">Muscle</tissue>
    </source>
</reference>
<dbReference type="Proteomes" id="UP000518266">
    <property type="component" value="Unassembled WGS sequence"/>
</dbReference>
<keyword evidence="3" id="KW-1185">Reference proteome</keyword>
<dbReference type="AlphaFoldDB" id="A0A7J5YYW4"/>
<gene>
    <name evidence="2" type="ORF">F7725_014677</name>
</gene>
<dbReference type="EMBL" id="JAAKFY010000008">
    <property type="protein sequence ID" value="KAF3853989.1"/>
    <property type="molecule type" value="Genomic_DNA"/>
</dbReference>